<keyword evidence="2" id="KW-1185">Reference proteome</keyword>
<reference evidence="1 2" key="1">
    <citation type="submission" date="2024-01" db="EMBL/GenBank/DDBJ databases">
        <title>Genome assemblies of Stephania.</title>
        <authorList>
            <person name="Yang L."/>
        </authorList>
    </citation>
    <scope>NUCLEOTIDE SEQUENCE [LARGE SCALE GENOMIC DNA]</scope>
    <source>
        <strain evidence="1">JXDWG</strain>
        <tissue evidence="1">Leaf</tissue>
    </source>
</reference>
<dbReference type="AlphaFoldDB" id="A0AAP0EJJ0"/>
<dbReference type="Proteomes" id="UP001419268">
    <property type="component" value="Unassembled WGS sequence"/>
</dbReference>
<name>A0AAP0EJJ0_9MAGN</name>
<evidence type="ECO:0000313" key="2">
    <source>
        <dbReference type="Proteomes" id="UP001419268"/>
    </source>
</evidence>
<evidence type="ECO:0000313" key="1">
    <source>
        <dbReference type="EMBL" id="KAK9094660.1"/>
    </source>
</evidence>
<sequence length="132" mass="14958">MEGENLVSPCPDPTTTFLIQGMTQFRNPIICIAIMVEQCMVTSWQYIESLGQQVGLKLLFLKLASSLAPSLALWEDNEEWIRLEDLDNPPNETMSDTQNRRQGHLALAWLAVDDPLCDEVDHPDAQDGCRWL</sequence>
<proteinExistence type="predicted"/>
<gene>
    <name evidence="1" type="ORF">Scep_026129</name>
</gene>
<dbReference type="EMBL" id="JBBNAG010000011">
    <property type="protein sequence ID" value="KAK9094660.1"/>
    <property type="molecule type" value="Genomic_DNA"/>
</dbReference>
<protein>
    <submittedName>
        <fullName evidence="1">Uncharacterized protein</fullName>
    </submittedName>
</protein>
<accession>A0AAP0EJJ0</accession>
<organism evidence="1 2">
    <name type="scientific">Stephania cephalantha</name>
    <dbReference type="NCBI Taxonomy" id="152367"/>
    <lineage>
        <taxon>Eukaryota</taxon>
        <taxon>Viridiplantae</taxon>
        <taxon>Streptophyta</taxon>
        <taxon>Embryophyta</taxon>
        <taxon>Tracheophyta</taxon>
        <taxon>Spermatophyta</taxon>
        <taxon>Magnoliopsida</taxon>
        <taxon>Ranunculales</taxon>
        <taxon>Menispermaceae</taxon>
        <taxon>Menispermoideae</taxon>
        <taxon>Cissampelideae</taxon>
        <taxon>Stephania</taxon>
    </lineage>
</organism>
<comment type="caution">
    <text evidence="1">The sequence shown here is derived from an EMBL/GenBank/DDBJ whole genome shotgun (WGS) entry which is preliminary data.</text>
</comment>